<dbReference type="InterPro" id="IPR002502">
    <property type="entry name" value="Amidase_domain"/>
</dbReference>
<dbReference type="SUPFAM" id="SSF55846">
    <property type="entry name" value="N-acetylmuramoyl-L-alanine amidase-like"/>
    <property type="match status" value="1"/>
</dbReference>
<dbReference type="InterPro" id="IPR036505">
    <property type="entry name" value="Amidase/PGRP_sf"/>
</dbReference>
<dbReference type="CDD" id="cd06583">
    <property type="entry name" value="PGRP"/>
    <property type="match status" value="1"/>
</dbReference>
<dbReference type="Pfam" id="PF01510">
    <property type="entry name" value="Amidase_2"/>
    <property type="match status" value="1"/>
</dbReference>
<feature type="region of interest" description="Disordered" evidence="4">
    <location>
        <begin position="22"/>
        <end position="80"/>
    </location>
</feature>
<dbReference type="InterPro" id="IPR006619">
    <property type="entry name" value="PGRP_domain_met/bac"/>
</dbReference>
<reference evidence="7" key="1">
    <citation type="journal article" date="2021" name="Mol. Ecol. Resour.">
        <title>Phylogenomic analyses of the genus Drosophila reveals genomic signals of climate adaptation.</title>
        <authorList>
            <person name="Li F."/>
            <person name="Rane R.V."/>
            <person name="Luria V."/>
            <person name="Xiong Z."/>
            <person name="Chen J."/>
            <person name="Li Z."/>
            <person name="Catullo R.A."/>
            <person name="Griffin P.C."/>
            <person name="Schiffer M."/>
            <person name="Pearce S."/>
            <person name="Lee S.F."/>
            <person name="McElroy K."/>
            <person name="Stocker A."/>
            <person name="Shirriffs J."/>
            <person name="Cockerell F."/>
            <person name="Coppin C."/>
            <person name="Sgro C.M."/>
            <person name="Karger A."/>
            <person name="Cain J.W."/>
            <person name="Weber J.A."/>
            <person name="Santpere G."/>
            <person name="Kirschner M.W."/>
            <person name="Hoffmann A.A."/>
            <person name="Oakeshott J.G."/>
            <person name="Zhang G."/>
        </authorList>
    </citation>
    <scope>NUCLEOTIDE SEQUENCE</scope>
    <source>
        <strain evidence="7">BGI-SZ-2011g</strain>
    </source>
</reference>
<dbReference type="GO" id="GO:0009253">
    <property type="term" value="P:peptidoglycan catabolic process"/>
    <property type="evidence" value="ECO:0007669"/>
    <property type="project" value="InterPro"/>
</dbReference>
<proteinExistence type="inferred from homology"/>
<keyword evidence="3" id="KW-0391">Immunity</keyword>
<evidence type="ECO:0000256" key="2">
    <source>
        <dbReference type="ARBA" id="ARBA00022588"/>
    </source>
</evidence>
<dbReference type="GO" id="GO:0045087">
    <property type="term" value="P:innate immune response"/>
    <property type="evidence" value="ECO:0007669"/>
    <property type="project" value="UniProtKB-KW"/>
</dbReference>
<comment type="similarity">
    <text evidence="1">Belongs to the N-acetylmuramoyl-L-alanine amidase 2 family.</text>
</comment>
<dbReference type="Proteomes" id="UP001200034">
    <property type="component" value="Unassembled WGS sequence"/>
</dbReference>
<keyword evidence="5" id="KW-1133">Transmembrane helix</keyword>
<dbReference type="Gene3D" id="3.40.80.10">
    <property type="entry name" value="Peptidoglycan recognition protein-like"/>
    <property type="match status" value="1"/>
</dbReference>
<dbReference type="AlphaFoldDB" id="A0AAD4JZ01"/>
<evidence type="ECO:0000313" key="7">
    <source>
        <dbReference type="EMBL" id="KAH8366207.1"/>
    </source>
</evidence>
<feature type="transmembrane region" description="Helical" evidence="5">
    <location>
        <begin position="294"/>
        <end position="316"/>
    </location>
</feature>
<keyword evidence="8" id="KW-1185">Reference proteome</keyword>
<organism evidence="7 8">
    <name type="scientific">Drosophila rubida</name>
    <dbReference type="NCBI Taxonomy" id="30044"/>
    <lineage>
        <taxon>Eukaryota</taxon>
        <taxon>Metazoa</taxon>
        <taxon>Ecdysozoa</taxon>
        <taxon>Arthropoda</taxon>
        <taxon>Hexapoda</taxon>
        <taxon>Insecta</taxon>
        <taxon>Pterygota</taxon>
        <taxon>Neoptera</taxon>
        <taxon>Endopterygota</taxon>
        <taxon>Diptera</taxon>
        <taxon>Brachycera</taxon>
        <taxon>Muscomorpha</taxon>
        <taxon>Ephydroidea</taxon>
        <taxon>Drosophilidae</taxon>
        <taxon>Drosophila</taxon>
    </lineage>
</organism>
<dbReference type="GO" id="GO:0008270">
    <property type="term" value="F:zinc ion binding"/>
    <property type="evidence" value="ECO:0007669"/>
    <property type="project" value="InterPro"/>
</dbReference>
<dbReference type="GO" id="GO:0008745">
    <property type="term" value="F:N-acetylmuramoyl-L-alanine amidase activity"/>
    <property type="evidence" value="ECO:0007669"/>
    <property type="project" value="InterPro"/>
</dbReference>
<evidence type="ECO:0000256" key="5">
    <source>
        <dbReference type="SAM" id="Phobius"/>
    </source>
</evidence>
<gene>
    <name evidence="7" type="ORF">KR093_010151</name>
</gene>
<dbReference type="PANTHER" id="PTHR11022:SF41">
    <property type="entry name" value="PEPTIDOGLYCAN-RECOGNITION PROTEIN LC-RELATED"/>
    <property type="match status" value="1"/>
</dbReference>
<comment type="caution">
    <text evidence="7">The sequence shown here is derived from an EMBL/GenBank/DDBJ whole genome shotgun (WGS) entry which is preliminary data.</text>
</comment>
<name>A0AAD4JZ01_9MUSC</name>
<feature type="compositionally biased region" description="Polar residues" evidence="4">
    <location>
        <begin position="22"/>
        <end position="35"/>
    </location>
</feature>
<evidence type="ECO:0000313" key="8">
    <source>
        <dbReference type="Proteomes" id="UP001200034"/>
    </source>
</evidence>
<evidence type="ECO:0000259" key="6">
    <source>
        <dbReference type="SMART" id="SM00701"/>
    </source>
</evidence>
<evidence type="ECO:0000256" key="3">
    <source>
        <dbReference type="ARBA" id="ARBA00022859"/>
    </source>
</evidence>
<feature type="domain" description="Peptidoglycan recognition protein family" evidence="6">
    <location>
        <begin position="352"/>
        <end position="495"/>
    </location>
</feature>
<keyword evidence="5" id="KW-0472">Membrane</keyword>
<evidence type="ECO:0000256" key="4">
    <source>
        <dbReference type="SAM" id="MobiDB-lite"/>
    </source>
</evidence>
<sequence length="520" mass="56070">MHFHNETELNTKDNNNIHIINRTSGKNCSTSSTDSGVGLVDNTATYRASPTTNTKSKSSEEQESAATANGGEDKEEKAKPSISIEVEAKVNLNKARKTSPALSIRSTTISIVSIDEDAIDSSCIDSDSEAEAEDGCTVHKLGQQVKYPPQSEELTQLNKGLTVISRQVLPSNGQAPTQPNPATAPDIVAQQLLNGNMSLATPSTPASPQQIGSIALTNTTDVTFGDKHYYEGPVTIQQILIDSRDKWKSAEGQDNPAFNAQATPNATGEPTKLDESCAAPALCPFLPHSISRKAIIITSVLVALTIVLGVVLAIVFGKTPLKSKLGDGEDTRQSIPINSPLGTANIGGGLVLRYVPRAVWLAQPPQKQLPSLSLPVPMVILLPTNSENCSTQAQCVFRVRFLQTFNIESERRDDITFNFLIGGDGNVYVGRGWDAQGAHMSGYNSKSVSFAYIGTFQHQAPSPKQLNVTRLLLEDGINEGKIAADYKLFGASTLEPTITQYNADRLYQSFTNWTHWTTVN</sequence>
<keyword evidence="5" id="KW-0812">Transmembrane</keyword>
<dbReference type="InterPro" id="IPR015510">
    <property type="entry name" value="PGRP"/>
</dbReference>
<protein>
    <recommendedName>
        <fullName evidence="6">Peptidoglycan recognition protein family domain-containing protein</fullName>
    </recommendedName>
</protein>
<accession>A0AAD4JZ01</accession>
<dbReference type="PANTHER" id="PTHR11022">
    <property type="entry name" value="PEPTIDOGLYCAN RECOGNITION PROTEIN"/>
    <property type="match status" value="1"/>
</dbReference>
<dbReference type="SMART" id="SM00701">
    <property type="entry name" value="PGRP"/>
    <property type="match status" value="1"/>
</dbReference>
<evidence type="ECO:0000256" key="1">
    <source>
        <dbReference type="ARBA" id="ARBA00007553"/>
    </source>
</evidence>
<keyword evidence="2" id="KW-0399">Innate immunity</keyword>
<dbReference type="EMBL" id="JAJJHW010002774">
    <property type="protein sequence ID" value="KAH8366207.1"/>
    <property type="molecule type" value="Genomic_DNA"/>
</dbReference>